<accession>A0A9W9W0L1</accession>
<reference evidence="2" key="2">
    <citation type="journal article" date="2023" name="IMA Fungus">
        <title>Comparative genomic study of the Penicillium genus elucidates a diverse pangenome and 15 lateral gene transfer events.</title>
        <authorList>
            <person name="Petersen C."/>
            <person name="Sorensen T."/>
            <person name="Nielsen M.R."/>
            <person name="Sondergaard T.E."/>
            <person name="Sorensen J.L."/>
            <person name="Fitzpatrick D.A."/>
            <person name="Frisvad J.C."/>
            <person name="Nielsen K.L."/>
        </authorList>
    </citation>
    <scope>NUCLEOTIDE SEQUENCE</scope>
    <source>
        <strain evidence="2">IBT 29677</strain>
    </source>
</reference>
<comment type="caution">
    <text evidence="2">The sequence shown here is derived from an EMBL/GenBank/DDBJ whole genome shotgun (WGS) entry which is preliminary data.</text>
</comment>
<evidence type="ECO:0008006" key="4">
    <source>
        <dbReference type="Google" id="ProtNLM"/>
    </source>
</evidence>
<organism evidence="2 3">
    <name type="scientific">Penicillium cosmopolitanum</name>
    <dbReference type="NCBI Taxonomy" id="1131564"/>
    <lineage>
        <taxon>Eukaryota</taxon>
        <taxon>Fungi</taxon>
        <taxon>Dikarya</taxon>
        <taxon>Ascomycota</taxon>
        <taxon>Pezizomycotina</taxon>
        <taxon>Eurotiomycetes</taxon>
        <taxon>Eurotiomycetidae</taxon>
        <taxon>Eurotiales</taxon>
        <taxon>Aspergillaceae</taxon>
        <taxon>Penicillium</taxon>
    </lineage>
</organism>
<protein>
    <recommendedName>
        <fullName evidence="4">Mating-type alpha-pheromone receptor PreB</fullName>
    </recommendedName>
</protein>
<dbReference type="AlphaFoldDB" id="A0A9W9W0L1"/>
<keyword evidence="1" id="KW-1133">Transmembrane helix</keyword>
<proteinExistence type="predicted"/>
<dbReference type="Gene3D" id="1.10.287.920">
    <property type="entry name" value="Pheromone alpha factor receptor"/>
    <property type="match status" value="1"/>
</dbReference>
<dbReference type="InterPro" id="IPR000366">
    <property type="entry name" value="GPCR_STE2"/>
</dbReference>
<dbReference type="Pfam" id="PF02116">
    <property type="entry name" value="STE2"/>
    <property type="match status" value="1"/>
</dbReference>
<evidence type="ECO:0000313" key="3">
    <source>
        <dbReference type="Proteomes" id="UP001147747"/>
    </source>
</evidence>
<feature type="transmembrane region" description="Helical" evidence="1">
    <location>
        <begin position="121"/>
        <end position="141"/>
    </location>
</feature>
<reference evidence="2" key="1">
    <citation type="submission" date="2022-12" db="EMBL/GenBank/DDBJ databases">
        <authorList>
            <person name="Petersen C."/>
        </authorList>
    </citation>
    <scope>NUCLEOTIDE SEQUENCE</scope>
    <source>
        <strain evidence="2">IBT 29677</strain>
    </source>
</reference>
<feature type="transmembrane region" description="Helical" evidence="1">
    <location>
        <begin position="205"/>
        <end position="225"/>
    </location>
</feature>
<dbReference type="PRINTS" id="PR00250">
    <property type="entry name" value="GPCRSTE2"/>
</dbReference>
<dbReference type="InterPro" id="IPR027458">
    <property type="entry name" value="STE2_TM1-TM2_sf"/>
</dbReference>
<dbReference type="RefSeq" id="XP_056488496.1">
    <property type="nucleotide sequence ID" value="XM_056629194.1"/>
</dbReference>
<feature type="transmembrane region" description="Helical" evidence="1">
    <location>
        <begin position="44"/>
        <end position="68"/>
    </location>
</feature>
<dbReference type="GO" id="GO:0004932">
    <property type="term" value="F:mating-type factor pheromone receptor activity"/>
    <property type="evidence" value="ECO:0007669"/>
    <property type="project" value="InterPro"/>
</dbReference>
<dbReference type="Proteomes" id="UP001147747">
    <property type="component" value="Unassembled WGS sequence"/>
</dbReference>
<evidence type="ECO:0000313" key="2">
    <source>
        <dbReference type="EMBL" id="KAJ5396444.1"/>
    </source>
</evidence>
<feature type="transmembrane region" description="Helical" evidence="1">
    <location>
        <begin position="245"/>
        <end position="267"/>
    </location>
</feature>
<evidence type="ECO:0000256" key="1">
    <source>
        <dbReference type="SAM" id="Phobius"/>
    </source>
</evidence>
<dbReference type="EMBL" id="JAPZBU010000006">
    <property type="protein sequence ID" value="KAJ5396444.1"/>
    <property type="molecule type" value="Genomic_DNA"/>
</dbReference>
<dbReference type="PANTHER" id="PTHR28009">
    <property type="entry name" value="PHEROMONE ALPHA FACTOR RECEPTOR"/>
    <property type="match status" value="1"/>
</dbReference>
<dbReference type="GO" id="GO:0000750">
    <property type="term" value="P:pheromone-dependent signal transduction involved in conjugation with cellular fusion"/>
    <property type="evidence" value="ECO:0007669"/>
    <property type="project" value="TreeGrafter"/>
</dbReference>
<name>A0A9W9W0L1_9EURO</name>
<dbReference type="GO" id="GO:0038038">
    <property type="term" value="C:G protein-coupled receptor homodimeric complex"/>
    <property type="evidence" value="ECO:0007669"/>
    <property type="project" value="TreeGrafter"/>
</dbReference>
<dbReference type="PANTHER" id="PTHR28009:SF1">
    <property type="entry name" value="PHEROMONE ALPHA FACTOR RECEPTOR"/>
    <property type="match status" value="1"/>
</dbReference>
<feature type="transmembrane region" description="Helical" evidence="1">
    <location>
        <begin position="273"/>
        <end position="295"/>
    </location>
</feature>
<keyword evidence="1" id="KW-0812">Transmembrane</keyword>
<gene>
    <name evidence="2" type="ORF">N7509_004557</name>
</gene>
<sequence length="381" mass="42283">MSNSSSVANLGPDFDPYEQLITIFNKNGSNVTVPLSQLDVYVQYNVRICINYGCQLGASLVLFVILLLLTQREKRGSSVFLFNAMALVFNIIRLVFQTVHFDTGFEKIYPYFTFDYSAVETGAYVVSIFSTVFTSLLVVCIQLSLMLQTQVVCSTLRRRYRVALIGLSSIVALVPIGFRFGWMVMNCIYIMNAAYMSAIWWLESAANITITISICFFCAVFVTKLGFAIRQRKRLGVREFGPMKVIFISGCQTLTIPAIFSIVQYQVVVPELASNLLTLVTISLPLSSIWAGAALDRRGTNSTTAPRRNLWKSLAFGEDSTLKGTVVSEQTSSSMSPSSAAKTLCYADRPHKPSQDSDTPFGITIEHDISIDSIRRDPSIV</sequence>
<feature type="transmembrane region" description="Helical" evidence="1">
    <location>
        <begin position="80"/>
        <end position="101"/>
    </location>
</feature>
<feature type="transmembrane region" description="Helical" evidence="1">
    <location>
        <begin position="162"/>
        <end position="185"/>
    </location>
</feature>
<dbReference type="OrthoDB" id="5402633at2759"/>
<keyword evidence="3" id="KW-1185">Reference proteome</keyword>
<dbReference type="GeneID" id="81368174"/>
<dbReference type="CDD" id="cd14939">
    <property type="entry name" value="7tmD_STE2"/>
    <property type="match status" value="1"/>
</dbReference>
<keyword evidence="1" id="KW-0472">Membrane</keyword>